<feature type="compositionally biased region" description="Low complexity" evidence="2">
    <location>
        <begin position="254"/>
        <end position="269"/>
    </location>
</feature>
<dbReference type="InterPro" id="IPR039931">
    <property type="entry name" value="EEIG1/2-like"/>
</dbReference>
<feature type="domain" description="C2 NT-type" evidence="3">
    <location>
        <begin position="1"/>
        <end position="132"/>
    </location>
</feature>
<reference evidence="4" key="1">
    <citation type="submission" date="2007-03" db="EMBL/GenBank/DDBJ databases">
        <title>Annotation of Culex pipiens quinquefasciatus.</title>
        <authorList>
            <consortium name="The Broad Institute Genome Sequencing Platform"/>
            <person name="Atkinson P.W."/>
            <person name="Hemingway J."/>
            <person name="Christensen B.M."/>
            <person name="Higgs S."/>
            <person name="Kodira C."/>
            <person name="Hannick L."/>
            <person name="Megy K."/>
            <person name="O'Leary S."/>
            <person name="Pearson M."/>
            <person name="Haas B.J."/>
            <person name="Mauceli E."/>
            <person name="Wortman J.R."/>
            <person name="Lee N.H."/>
            <person name="Guigo R."/>
            <person name="Stanke M."/>
            <person name="Alvarado L."/>
            <person name="Amedeo P."/>
            <person name="Antoine C.H."/>
            <person name="Arensburger P."/>
            <person name="Bidwell S.L."/>
            <person name="Crawford M."/>
            <person name="Camaro F."/>
            <person name="Devon K."/>
            <person name="Engels R."/>
            <person name="Hammond M."/>
            <person name="Howarth C."/>
            <person name="Koehrsen M."/>
            <person name="Lawson D."/>
            <person name="Montgomery P."/>
            <person name="Nene V."/>
            <person name="Nusbaum C."/>
            <person name="Puiu D."/>
            <person name="Romero-Severson J."/>
            <person name="Severson D.W."/>
            <person name="Shumway M."/>
            <person name="Sisk P."/>
            <person name="Stolte C."/>
            <person name="Zeng Q."/>
            <person name="Eisenstadt E."/>
            <person name="Fraser-Liggett C."/>
            <person name="Strausberg R."/>
            <person name="Galagan J."/>
            <person name="Birren B."/>
            <person name="Collins F.H."/>
        </authorList>
    </citation>
    <scope>NUCLEOTIDE SEQUENCE [LARGE SCALE GENOMIC DNA]</scope>
    <source>
        <strain evidence="4">JHB</strain>
    </source>
</reference>
<organism>
    <name type="scientific">Culex quinquefasciatus</name>
    <name type="common">Southern house mosquito</name>
    <name type="synonym">Culex pungens</name>
    <dbReference type="NCBI Taxonomy" id="7176"/>
    <lineage>
        <taxon>Eukaryota</taxon>
        <taxon>Metazoa</taxon>
        <taxon>Ecdysozoa</taxon>
        <taxon>Arthropoda</taxon>
        <taxon>Hexapoda</taxon>
        <taxon>Insecta</taxon>
        <taxon>Pterygota</taxon>
        <taxon>Neoptera</taxon>
        <taxon>Endopterygota</taxon>
        <taxon>Diptera</taxon>
        <taxon>Nematocera</taxon>
        <taxon>Culicoidea</taxon>
        <taxon>Culicidae</taxon>
        <taxon>Culicinae</taxon>
        <taxon>Culicini</taxon>
        <taxon>Culex</taxon>
        <taxon>Culex</taxon>
    </lineage>
</organism>
<proteinExistence type="inferred from homology"/>
<dbReference type="InParanoid" id="B0W428"/>
<dbReference type="InterPro" id="IPR019448">
    <property type="entry name" value="NT-C2"/>
</dbReference>
<dbReference type="EMBL" id="DS231834">
    <property type="protein sequence ID" value="EDS32621.1"/>
    <property type="molecule type" value="Genomic_DNA"/>
</dbReference>
<comment type="similarity">
    <text evidence="1">Belongs to the EEIG family.</text>
</comment>
<dbReference type="eggNOG" id="ENOG502QRRN">
    <property type="taxonomic scope" value="Eukaryota"/>
</dbReference>
<keyword evidence="6" id="KW-1185">Reference proteome</keyword>
<name>B0W428_CULQU</name>
<dbReference type="Proteomes" id="UP000002320">
    <property type="component" value="Unassembled WGS sequence"/>
</dbReference>
<evidence type="ECO:0000313" key="5">
    <source>
        <dbReference type="EnsemblMetazoa" id="CPIJ001788-PA"/>
    </source>
</evidence>
<dbReference type="HOGENOM" id="CLU_024948_0_0_1"/>
<dbReference type="VEuPathDB" id="VectorBase:CQUJHB006273"/>
<gene>
    <name evidence="5" type="primary">6032942</name>
    <name evidence="4" type="ORF">CpipJ_CPIJ001788</name>
</gene>
<feature type="region of interest" description="Disordered" evidence="2">
    <location>
        <begin position="248"/>
        <end position="269"/>
    </location>
</feature>
<dbReference type="AlphaFoldDB" id="B0W428"/>
<evidence type="ECO:0000313" key="6">
    <source>
        <dbReference type="Proteomes" id="UP000002320"/>
    </source>
</evidence>
<evidence type="ECO:0000256" key="1">
    <source>
        <dbReference type="ARBA" id="ARBA00034780"/>
    </source>
</evidence>
<feature type="compositionally biased region" description="Low complexity" evidence="2">
    <location>
        <begin position="284"/>
        <end position="302"/>
    </location>
</feature>
<dbReference type="STRING" id="7176.B0W428"/>
<dbReference type="EnsemblMetazoa" id="CPIJ001788-RA">
    <property type="protein sequence ID" value="CPIJ001788-PA"/>
    <property type="gene ID" value="CPIJ001788"/>
</dbReference>
<dbReference type="PANTHER" id="PTHR21456">
    <property type="entry name" value="FAMILY WITH SEQUENCE SIMILARITY 102"/>
    <property type="match status" value="1"/>
</dbReference>
<dbReference type="PANTHER" id="PTHR21456:SF1">
    <property type="entry name" value="C2 NT-TYPE DOMAIN-CONTAINING PROTEIN"/>
    <property type="match status" value="1"/>
</dbReference>
<dbReference type="PROSITE" id="PS51840">
    <property type="entry name" value="C2_NT"/>
    <property type="match status" value="1"/>
</dbReference>
<dbReference type="Pfam" id="PF10358">
    <property type="entry name" value="NT-C2"/>
    <property type="match status" value="1"/>
</dbReference>
<feature type="region of interest" description="Disordered" evidence="2">
    <location>
        <begin position="284"/>
        <end position="350"/>
    </location>
</feature>
<feature type="region of interest" description="Disordered" evidence="2">
    <location>
        <begin position="197"/>
        <end position="231"/>
    </location>
</feature>
<evidence type="ECO:0000259" key="3">
    <source>
        <dbReference type="PROSITE" id="PS51840"/>
    </source>
</evidence>
<accession>B0W428</accession>
<dbReference type="OrthoDB" id="3365224at2759"/>
<sequence>MAGSRKLHQRMFSIFAQSGLSGTRESVLLIQMPVSFEEEVKNHTVKWGQKFEFPCKMTSNASTGVLDPCTVRISIRKEIKGGRSYQKLGFIDLNLAEFAGSGLTSRKCLLEGYDTRHRQDNSMLNVSIRMHMIQGDILFKVPSPSPKSKAIPPQENLGGLGGLPAPTAAVVGGGPPAAVVPPTGVVVVATAATAATAPSAANRISTKDDSSIASGSSGFDSLPKKKGPPLFATADYQQSMDLEMSFPVTDSGISESSEPPSSMLDSTTSQATLPSLALAATNSSNSQCSSSSGASQVGAANSTATGTVPGGIELGHSRNSSNTSQMSKGSGYSSFSHSQHSRQSSEGDSGHQRLVLTVLRRIVHKVCSTLAHHTKLSSKQCNNAAGAATQLFPPPSVRQYSV</sequence>
<reference evidence="5" key="2">
    <citation type="submission" date="2021-02" db="UniProtKB">
        <authorList>
            <consortium name="EnsemblMetazoa"/>
        </authorList>
    </citation>
    <scope>IDENTIFICATION</scope>
    <source>
        <strain evidence="5">JHB</strain>
    </source>
</reference>
<protein>
    <recommendedName>
        <fullName evidence="3">C2 NT-type domain-containing protein</fullName>
    </recommendedName>
</protein>
<feature type="compositionally biased region" description="Low complexity" evidence="2">
    <location>
        <begin position="324"/>
        <end position="342"/>
    </location>
</feature>
<evidence type="ECO:0000256" key="2">
    <source>
        <dbReference type="SAM" id="MobiDB-lite"/>
    </source>
</evidence>
<dbReference type="VEuPathDB" id="VectorBase:CPIJ001788"/>
<feature type="compositionally biased region" description="Low complexity" evidence="2">
    <location>
        <begin position="211"/>
        <end position="221"/>
    </location>
</feature>
<dbReference type="OMA" id="HTVKWGQ"/>
<evidence type="ECO:0000313" key="4">
    <source>
        <dbReference type="EMBL" id="EDS32621.1"/>
    </source>
</evidence>
<dbReference type="KEGG" id="cqu:CpipJ_CPIJ001788"/>